<dbReference type="STRING" id="29542.A6070_07530"/>
<dbReference type="AlphaFoldDB" id="A0A1L3GJP9"/>
<dbReference type="SUPFAM" id="SSF55729">
    <property type="entry name" value="Acyl-CoA N-acyltransferases (Nat)"/>
    <property type="match status" value="1"/>
</dbReference>
<sequence>MYFERSILSLVLDNLGPFPALKILAKRMFKIDYYYFLKINLSRIVSLKRIRNDVFIEKASQEDWEKILSKLKKYSKTERKEILSRLLFYKKGFNGCYFAKDKFSDIISMQWLITSEDNELISSEMYSVWASLKPHECMVENLYIFPEYRKTGVFSSVNYLLLKKAMDSGISVCKTFIRNENVPALNGFLSLGFKIEELYLGTNFLGHSKRRVRKGSLEGYRAG</sequence>
<keyword evidence="3" id="KW-1185">Reference proteome</keyword>
<evidence type="ECO:0000313" key="3">
    <source>
        <dbReference type="Proteomes" id="UP000182264"/>
    </source>
</evidence>
<dbReference type="InterPro" id="IPR016181">
    <property type="entry name" value="Acyl_CoA_acyltransferase"/>
</dbReference>
<dbReference type="KEGG" id="pace:A6070_07530"/>
<dbReference type="EMBL" id="CP015518">
    <property type="protein sequence ID" value="APG25908.1"/>
    <property type="molecule type" value="Genomic_DNA"/>
</dbReference>
<organism evidence="2 3">
    <name type="scientific">Syntrophotalea acetylenica</name>
    <name type="common">Pelobacter acetylenicus</name>
    <dbReference type="NCBI Taxonomy" id="29542"/>
    <lineage>
        <taxon>Bacteria</taxon>
        <taxon>Pseudomonadati</taxon>
        <taxon>Thermodesulfobacteriota</taxon>
        <taxon>Desulfuromonadia</taxon>
        <taxon>Desulfuromonadales</taxon>
        <taxon>Syntrophotaleaceae</taxon>
        <taxon>Syntrophotalea</taxon>
    </lineage>
</organism>
<evidence type="ECO:0000313" key="2">
    <source>
        <dbReference type="EMBL" id="APG25908.1"/>
    </source>
</evidence>
<name>A0A1L3GJP9_SYNAC</name>
<dbReference type="RefSeq" id="WP_072287755.1">
    <property type="nucleotide sequence ID" value="NZ_CP015455.1"/>
</dbReference>
<feature type="domain" description="N-acetyltransferase" evidence="1">
    <location>
        <begin position="54"/>
        <end position="212"/>
    </location>
</feature>
<dbReference type="Gene3D" id="3.40.630.30">
    <property type="match status" value="1"/>
</dbReference>
<dbReference type="Proteomes" id="UP000182264">
    <property type="component" value="Chromosome"/>
</dbReference>
<dbReference type="PROSITE" id="PS51186">
    <property type="entry name" value="GNAT"/>
    <property type="match status" value="1"/>
</dbReference>
<protein>
    <recommendedName>
        <fullName evidence="1">N-acetyltransferase domain-containing protein</fullName>
    </recommendedName>
</protein>
<dbReference type="OrthoDB" id="9789605at2"/>
<reference evidence="2 3" key="1">
    <citation type="journal article" date="2017" name="Genome Announc.">
        <title>Complete Genome Sequences of Two Acetylene-Fermenting Pelobacter acetylenicus Strains.</title>
        <authorList>
            <person name="Sutton J.M."/>
            <person name="Baesman S.M."/>
            <person name="Fierst J.L."/>
            <person name="Poret-Peterson A.T."/>
            <person name="Oremland R.S."/>
            <person name="Dunlap D.S."/>
            <person name="Akob D.M."/>
        </authorList>
    </citation>
    <scope>NUCLEOTIDE SEQUENCE [LARGE SCALE GENOMIC DNA]</scope>
    <source>
        <strain evidence="2 3">DSM 3247</strain>
    </source>
</reference>
<dbReference type="InterPro" id="IPR000182">
    <property type="entry name" value="GNAT_dom"/>
</dbReference>
<dbReference type="GO" id="GO:0016747">
    <property type="term" value="F:acyltransferase activity, transferring groups other than amino-acyl groups"/>
    <property type="evidence" value="ECO:0007669"/>
    <property type="project" value="InterPro"/>
</dbReference>
<accession>A0A1L3GJP9</accession>
<gene>
    <name evidence="2" type="ORF">A7E75_13495</name>
</gene>
<evidence type="ECO:0000259" key="1">
    <source>
        <dbReference type="PROSITE" id="PS51186"/>
    </source>
</evidence>
<proteinExistence type="predicted"/>